<comment type="subcellular location">
    <subcellularLocation>
        <location evidence="1">Endoplasmic reticulum membrane</location>
        <topology evidence="1">Multi-pass membrane protein</topology>
    </subcellularLocation>
</comment>
<keyword evidence="8" id="KW-1185">Reference proteome</keyword>
<evidence type="ECO:0000256" key="2">
    <source>
        <dbReference type="ARBA" id="ARBA00022692"/>
    </source>
</evidence>
<dbReference type="Proteomes" id="UP000664169">
    <property type="component" value="Unassembled WGS sequence"/>
</dbReference>
<evidence type="ECO:0000256" key="3">
    <source>
        <dbReference type="ARBA" id="ARBA00022824"/>
    </source>
</evidence>
<feature type="transmembrane region" description="Helical" evidence="6">
    <location>
        <begin position="156"/>
        <end position="178"/>
    </location>
</feature>
<keyword evidence="4 6" id="KW-1133">Transmembrane helix</keyword>
<keyword evidence="3" id="KW-0256">Endoplasmic reticulum</keyword>
<feature type="transmembrane region" description="Helical" evidence="6">
    <location>
        <begin position="184"/>
        <end position="205"/>
    </location>
</feature>
<evidence type="ECO:0000313" key="7">
    <source>
        <dbReference type="EMBL" id="CAF9930594.1"/>
    </source>
</evidence>
<evidence type="ECO:0008006" key="9">
    <source>
        <dbReference type="Google" id="ProtNLM"/>
    </source>
</evidence>
<accession>A0A8H3IX57</accession>
<name>A0A8H3IX57_9LECA</name>
<reference evidence="7" key="1">
    <citation type="submission" date="2021-03" db="EMBL/GenBank/DDBJ databases">
        <authorList>
            <person name="Tagirdzhanova G."/>
        </authorList>
    </citation>
    <scope>NUCLEOTIDE SEQUENCE</scope>
</reference>
<proteinExistence type="predicted"/>
<sequence length="266" mass="30199">MVRLTVTSAMLRALEYHRACESNTPLDGSHEWKVGDPISHDQVIALSKQSRKHEGSTKRSEGQYYDLAALLRGSQVYIEPPKPKPEPTDEFKALMTRLREEEEERKYERMINPPLAMQSFAQRFPGSSYSHIFPEVSKKEEDEEVTFADVNRQVTLIFNILISIVACAVAIWMATRYWPVPQRLGISMGGGGLVGVAEVVVYAGYLRRVKEAKEKEKSKVEKKTVVDTWVIQPKTAPTINKTEVSTALEPSKGSFRKRFDHKEELS</sequence>
<dbReference type="EMBL" id="CAJPDQ010000036">
    <property type="protein sequence ID" value="CAF9930594.1"/>
    <property type="molecule type" value="Genomic_DNA"/>
</dbReference>
<comment type="caution">
    <text evidence="7">The sequence shown here is derived from an EMBL/GenBank/DDBJ whole genome shotgun (WGS) entry which is preliminary data.</text>
</comment>
<evidence type="ECO:0000256" key="5">
    <source>
        <dbReference type="ARBA" id="ARBA00023136"/>
    </source>
</evidence>
<evidence type="ECO:0000256" key="6">
    <source>
        <dbReference type="SAM" id="Phobius"/>
    </source>
</evidence>
<dbReference type="InterPro" id="IPR021013">
    <property type="entry name" value="ATPase_Vma12"/>
</dbReference>
<evidence type="ECO:0000256" key="4">
    <source>
        <dbReference type="ARBA" id="ARBA00022989"/>
    </source>
</evidence>
<dbReference type="AlphaFoldDB" id="A0A8H3IX57"/>
<organism evidence="7 8">
    <name type="scientific">Gomphillus americanus</name>
    <dbReference type="NCBI Taxonomy" id="1940652"/>
    <lineage>
        <taxon>Eukaryota</taxon>
        <taxon>Fungi</taxon>
        <taxon>Dikarya</taxon>
        <taxon>Ascomycota</taxon>
        <taxon>Pezizomycotina</taxon>
        <taxon>Lecanoromycetes</taxon>
        <taxon>OSLEUM clade</taxon>
        <taxon>Ostropomycetidae</taxon>
        <taxon>Ostropales</taxon>
        <taxon>Graphidaceae</taxon>
        <taxon>Gomphilloideae</taxon>
        <taxon>Gomphillus</taxon>
    </lineage>
</organism>
<dbReference type="PANTHER" id="PTHR31394:SF1">
    <property type="entry name" value="TRANSMEMBRANE PROTEIN 199"/>
    <property type="match status" value="1"/>
</dbReference>
<dbReference type="GO" id="GO:0070072">
    <property type="term" value="P:vacuolar proton-transporting V-type ATPase complex assembly"/>
    <property type="evidence" value="ECO:0007669"/>
    <property type="project" value="InterPro"/>
</dbReference>
<evidence type="ECO:0000313" key="8">
    <source>
        <dbReference type="Proteomes" id="UP000664169"/>
    </source>
</evidence>
<dbReference type="OrthoDB" id="19981at2759"/>
<gene>
    <name evidence="7" type="ORF">GOMPHAMPRED_005682</name>
</gene>
<keyword evidence="5 6" id="KW-0472">Membrane</keyword>
<dbReference type="PANTHER" id="PTHR31394">
    <property type="entry name" value="TRANSMEMBRANE PROTEIN 199"/>
    <property type="match status" value="1"/>
</dbReference>
<protein>
    <recommendedName>
        <fullName evidence="9">Endoplasmic reticulum-based factor for assembly of V-ATPase-domain-containing protein</fullName>
    </recommendedName>
</protein>
<keyword evidence="2 6" id="KW-0812">Transmembrane</keyword>
<dbReference type="Pfam" id="PF11712">
    <property type="entry name" value="Vma12"/>
    <property type="match status" value="1"/>
</dbReference>
<dbReference type="GO" id="GO:0005789">
    <property type="term" value="C:endoplasmic reticulum membrane"/>
    <property type="evidence" value="ECO:0007669"/>
    <property type="project" value="UniProtKB-SubCell"/>
</dbReference>
<evidence type="ECO:0000256" key="1">
    <source>
        <dbReference type="ARBA" id="ARBA00004477"/>
    </source>
</evidence>